<dbReference type="KEGG" id="nwr:E3U44_16110"/>
<evidence type="ECO:0000256" key="4">
    <source>
        <dbReference type="ARBA" id="ARBA00018123"/>
    </source>
</evidence>
<evidence type="ECO:0000256" key="9">
    <source>
        <dbReference type="ARBA" id="ARBA00047391"/>
    </source>
</evidence>
<dbReference type="EMBL" id="CP038033">
    <property type="protein sequence ID" value="QBQ55868.1"/>
    <property type="molecule type" value="Genomic_DNA"/>
</dbReference>
<dbReference type="CDD" id="cd09989">
    <property type="entry name" value="Arginase"/>
    <property type="match status" value="1"/>
</dbReference>
<dbReference type="RefSeq" id="WP_134359123.1">
    <property type="nucleotide sequence ID" value="NZ_CP038033.1"/>
</dbReference>
<reference evidence="12 13" key="1">
    <citation type="submission" date="2019-03" db="EMBL/GenBank/DDBJ databases">
        <title>The genome sequence of Nitrosococcus wardiae strain D1FHST reveals the archetypal metabolic capacity of ammonia-oxidizing Gammaproteobacteria.</title>
        <authorList>
            <person name="Wang L."/>
            <person name="Lim C.K."/>
            <person name="Hanson T.E."/>
            <person name="Dang H."/>
            <person name="Klotz M.G."/>
        </authorList>
    </citation>
    <scope>NUCLEOTIDE SEQUENCE [LARGE SCALE GENOMIC DNA]</scope>
    <source>
        <strain evidence="12 13">D1FHS</strain>
    </source>
</reference>
<comment type="similarity">
    <text evidence="10 11">Belongs to the arginase family.</text>
</comment>
<evidence type="ECO:0000256" key="2">
    <source>
        <dbReference type="ARBA" id="ARBA00005098"/>
    </source>
</evidence>
<dbReference type="InterPro" id="IPR014033">
    <property type="entry name" value="Arginase"/>
</dbReference>
<dbReference type="Pfam" id="PF00491">
    <property type="entry name" value="Arginase"/>
    <property type="match status" value="1"/>
</dbReference>
<dbReference type="GO" id="GO:0000050">
    <property type="term" value="P:urea cycle"/>
    <property type="evidence" value="ECO:0007669"/>
    <property type="project" value="UniProtKB-UniPathway"/>
</dbReference>
<dbReference type="InterPro" id="IPR023696">
    <property type="entry name" value="Ureohydrolase_dom_sf"/>
</dbReference>
<dbReference type="PROSITE" id="PS51409">
    <property type="entry name" value="ARGINASE_2"/>
    <property type="match status" value="1"/>
</dbReference>
<dbReference type="GO" id="GO:0030145">
    <property type="term" value="F:manganese ion binding"/>
    <property type="evidence" value="ECO:0007669"/>
    <property type="project" value="TreeGrafter"/>
</dbReference>
<comment type="catalytic activity">
    <reaction evidence="9">
        <text>L-arginine + H2O = urea + L-ornithine</text>
        <dbReference type="Rhea" id="RHEA:20569"/>
        <dbReference type="ChEBI" id="CHEBI:15377"/>
        <dbReference type="ChEBI" id="CHEBI:16199"/>
        <dbReference type="ChEBI" id="CHEBI:32682"/>
        <dbReference type="ChEBI" id="CHEBI:46911"/>
        <dbReference type="EC" id="3.5.3.1"/>
    </reaction>
</comment>
<dbReference type="OrthoDB" id="9789727at2"/>
<dbReference type="EC" id="3.5.3.1" evidence="3"/>
<dbReference type="PANTHER" id="PTHR43782:SF3">
    <property type="entry name" value="ARGINASE"/>
    <property type="match status" value="1"/>
</dbReference>
<dbReference type="PRINTS" id="PR00116">
    <property type="entry name" value="ARGINASE"/>
</dbReference>
<evidence type="ECO:0000256" key="1">
    <source>
        <dbReference type="ARBA" id="ARBA00001936"/>
    </source>
</evidence>
<evidence type="ECO:0000256" key="5">
    <source>
        <dbReference type="ARBA" id="ARBA00022503"/>
    </source>
</evidence>
<evidence type="ECO:0000256" key="6">
    <source>
        <dbReference type="ARBA" id="ARBA00022723"/>
    </source>
</evidence>
<dbReference type="SUPFAM" id="SSF52768">
    <property type="entry name" value="Arginase/deacetylase"/>
    <property type="match status" value="1"/>
</dbReference>
<dbReference type="InterPro" id="IPR006035">
    <property type="entry name" value="Ureohydrolase"/>
</dbReference>
<proteinExistence type="inferred from homology"/>
<dbReference type="AlphaFoldDB" id="A0A4P7C016"/>
<protein>
    <recommendedName>
        <fullName evidence="4">Arginase</fullName>
        <ecNumber evidence="3">3.5.3.1</ecNumber>
    </recommendedName>
</protein>
<evidence type="ECO:0000313" key="12">
    <source>
        <dbReference type="EMBL" id="QBQ55868.1"/>
    </source>
</evidence>
<dbReference type="FunFam" id="3.40.800.10:FF:000012">
    <property type="entry name" value="Arginase"/>
    <property type="match status" value="1"/>
</dbReference>
<dbReference type="PROSITE" id="PS01053">
    <property type="entry name" value="ARGINASE_1"/>
    <property type="match status" value="1"/>
</dbReference>
<evidence type="ECO:0000256" key="7">
    <source>
        <dbReference type="ARBA" id="ARBA00022801"/>
    </source>
</evidence>
<gene>
    <name evidence="12" type="ORF">E3U44_16110</name>
</gene>
<dbReference type="GO" id="GO:0005829">
    <property type="term" value="C:cytosol"/>
    <property type="evidence" value="ECO:0007669"/>
    <property type="project" value="TreeGrafter"/>
</dbReference>
<evidence type="ECO:0000256" key="3">
    <source>
        <dbReference type="ARBA" id="ARBA00012168"/>
    </source>
</evidence>
<dbReference type="InterPro" id="IPR020855">
    <property type="entry name" value="Ureohydrolase_Mn_BS"/>
</dbReference>
<keyword evidence="6" id="KW-0479">Metal-binding</keyword>
<name>A0A4P7C016_9GAMM</name>
<evidence type="ECO:0000256" key="8">
    <source>
        <dbReference type="ARBA" id="ARBA00023211"/>
    </source>
</evidence>
<evidence type="ECO:0000256" key="10">
    <source>
        <dbReference type="PROSITE-ProRule" id="PRU00742"/>
    </source>
</evidence>
<comment type="pathway">
    <text evidence="2">Nitrogen metabolism; urea cycle; L-ornithine and urea from L-arginine: step 1/1.</text>
</comment>
<dbReference type="Proteomes" id="UP000294325">
    <property type="component" value="Chromosome"/>
</dbReference>
<comment type="cofactor">
    <cofactor evidence="1">
        <name>Mn(2+)</name>
        <dbReference type="ChEBI" id="CHEBI:29035"/>
    </cofactor>
</comment>
<keyword evidence="7 11" id="KW-0378">Hydrolase</keyword>
<evidence type="ECO:0000256" key="11">
    <source>
        <dbReference type="RuleBase" id="RU003684"/>
    </source>
</evidence>
<dbReference type="Gene3D" id="3.40.800.10">
    <property type="entry name" value="Ureohydrolase domain"/>
    <property type="match status" value="1"/>
</dbReference>
<evidence type="ECO:0000313" key="13">
    <source>
        <dbReference type="Proteomes" id="UP000294325"/>
    </source>
</evidence>
<keyword evidence="8" id="KW-0464">Manganese</keyword>
<keyword evidence="5" id="KW-0056">Arginine metabolism</keyword>
<keyword evidence="13" id="KW-1185">Reference proteome</keyword>
<dbReference type="GO" id="GO:0004053">
    <property type="term" value="F:arginase activity"/>
    <property type="evidence" value="ECO:0007669"/>
    <property type="project" value="UniProtKB-EC"/>
</dbReference>
<dbReference type="GO" id="GO:0006525">
    <property type="term" value="P:arginine metabolic process"/>
    <property type="evidence" value="ECO:0007669"/>
    <property type="project" value="UniProtKB-KW"/>
</dbReference>
<accession>A0A4P7C016</accession>
<sequence>MKSVSIIGAASGWGAKDRRCEAGPESLRQQGLVPHLRQQGVPASWELTVRPPANHENALTAVQALSMTLSQATGNAVAKGESFAVLGGDHSCAIGTWSGVSQVGGPLGLIWIDAHMDCHLPETSPSGALHGMPLACLLGLGDPRLTAIGGQGPKFLPEHVVLIGIRSFEPEEYLLLQQLGVKVFFMDEVRRRGLKKVFQDALERVRNRTAGFGVSIDLDAIDPHEAPAVGTPVLGGIPKGELIALLRQIQGEPRFRGVEIAEYNPFLDKGYLTAGLIGELLCSLFTPQRFAHEPYHRIGKSVLSA</sequence>
<organism evidence="12 13">
    <name type="scientific">Nitrosococcus wardiae</name>
    <dbReference type="NCBI Taxonomy" id="1814290"/>
    <lineage>
        <taxon>Bacteria</taxon>
        <taxon>Pseudomonadati</taxon>
        <taxon>Pseudomonadota</taxon>
        <taxon>Gammaproteobacteria</taxon>
        <taxon>Chromatiales</taxon>
        <taxon>Chromatiaceae</taxon>
        <taxon>Nitrosococcus</taxon>
    </lineage>
</organism>
<dbReference type="UniPathway" id="UPA00158">
    <property type="reaction ID" value="UER00270"/>
</dbReference>
<dbReference type="PANTHER" id="PTHR43782">
    <property type="entry name" value="ARGINASE"/>
    <property type="match status" value="1"/>
</dbReference>